<protein>
    <submittedName>
        <fullName evidence="3">VPLPA-CTERM sorting domain-containing protein</fullName>
    </submittedName>
</protein>
<keyword evidence="1" id="KW-1133">Transmembrane helix</keyword>
<keyword evidence="1" id="KW-0812">Transmembrane</keyword>
<gene>
    <name evidence="3" type="ORF">E2L05_06040</name>
</gene>
<feature type="signal peptide" evidence="2">
    <location>
        <begin position="1"/>
        <end position="33"/>
    </location>
</feature>
<accession>A0A4R6AXH5</accession>
<evidence type="ECO:0000313" key="4">
    <source>
        <dbReference type="Proteomes" id="UP000294562"/>
    </source>
</evidence>
<evidence type="ECO:0000256" key="1">
    <source>
        <dbReference type="SAM" id="Phobius"/>
    </source>
</evidence>
<feature type="transmembrane region" description="Helical" evidence="1">
    <location>
        <begin position="156"/>
        <end position="175"/>
    </location>
</feature>
<comment type="caution">
    <text evidence="3">The sequence shown here is derived from an EMBL/GenBank/DDBJ whole genome shotgun (WGS) entry which is preliminary data.</text>
</comment>
<feature type="chain" id="PRO_5020738413" evidence="2">
    <location>
        <begin position="34"/>
        <end position="181"/>
    </location>
</feature>
<proteinExistence type="predicted"/>
<reference evidence="3 4" key="1">
    <citation type="submission" date="2019-03" db="EMBL/GenBank/DDBJ databases">
        <title>Rhodobacteraceae bacterium SM1902, a new member of the family Rhodobacteraceae isolated from Yantai.</title>
        <authorList>
            <person name="Sun Y."/>
        </authorList>
    </citation>
    <scope>NUCLEOTIDE SEQUENCE [LARGE SCALE GENOMIC DNA]</scope>
    <source>
        <strain evidence="3 4">SM1902</strain>
    </source>
</reference>
<keyword evidence="1" id="KW-0472">Membrane</keyword>
<keyword evidence="2" id="KW-0732">Signal</keyword>
<dbReference type="InterPro" id="IPR022472">
    <property type="entry name" value="VPLPA-CTERM"/>
</dbReference>
<evidence type="ECO:0000256" key="2">
    <source>
        <dbReference type="SAM" id="SignalP"/>
    </source>
</evidence>
<evidence type="ECO:0000313" key="3">
    <source>
        <dbReference type="EMBL" id="TDL89431.1"/>
    </source>
</evidence>
<keyword evidence="4" id="KW-1185">Reference proteome</keyword>
<dbReference type="NCBIfam" id="TIGR03370">
    <property type="entry name" value="VPLPA-CTERM"/>
    <property type="match status" value="1"/>
</dbReference>
<dbReference type="EMBL" id="SMZO01000010">
    <property type="protein sequence ID" value="TDL89431.1"/>
    <property type="molecule type" value="Genomic_DNA"/>
</dbReference>
<dbReference type="AlphaFoldDB" id="A0A4R6AXH5"/>
<sequence length="181" mass="18600">MGTWEGDMRSLKKRFYTAACAAALMATAGSAAALTWTLELAYLPSFDAFAGSLDYDSDTQTLSSAYFVIADGGFFPIFETWTDGDLTSLTTAPSGGLTQVIFTNAMPSVLDLAFDAPLTNAGGVVDVTLSFNSGFAGGTGVLSTTISAPEAPSSPVPLPAGLPLVVTGLAALAVLRKRRTA</sequence>
<dbReference type="Proteomes" id="UP000294562">
    <property type="component" value="Unassembled WGS sequence"/>
</dbReference>
<name>A0A4R6AXH5_9RHOB</name>
<organism evidence="3 4">
    <name type="scientific">Meridianimarinicoccus aquatilis</name>
    <dbReference type="NCBI Taxonomy" id="2552766"/>
    <lineage>
        <taxon>Bacteria</taxon>
        <taxon>Pseudomonadati</taxon>
        <taxon>Pseudomonadota</taxon>
        <taxon>Alphaproteobacteria</taxon>
        <taxon>Rhodobacterales</taxon>
        <taxon>Paracoccaceae</taxon>
        <taxon>Meridianimarinicoccus</taxon>
    </lineage>
</organism>